<dbReference type="KEGG" id="mgot:MgSA37_00419"/>
<evidence type="ECO:0000313" key="2">
    <source>
        <dbReference type="Proteomes" id="UP000218263"/>
    </source>
</evidence>
<keyword evidence="2" id="KW-1185">Reference proteome</keyword>
<gene>
    <name evidence="1" type="ORF">MgSA37_00419</name>
</gene>
<sequence>MIKEESQNLKMTKAQTEVNEFVRLVYRRGRLSTWIFVAAIIWFLFLMTVVILIVIRRVSLPQFFYYTLIVWTGFIFRLLIIVIRYIFNPNCKR</sequence>
<dbReference type="AlphaFoldDB" id="A0A110B0C8"/>
<proteinExistence type="predicted"/>
<evidence type="ECO:0000313" key="1">
    <source>
        <dbReference type="EMBL" id="BAU52264.1"/>
    </source>
</evidence>
<organism evidence="1 2">
    <name type="scientific">Mucilaginibacter gotjawali</name>
    <dbReference type="NCBI Taxonomy" id="1550579"/>
    <lineage>
        <taxon>Bacteria</taxon>
        <taxon>Pseudomonadati</taxon>
        <taxon>Bacteroidota</taxon>
        <taxon>Sphingobacteriia</taxon>
        <taxon>Sphingobacteriales</taxon>
        <taxon>Sphingobacteriaceae</taxon>
        <taxon>Mucilaginibacter</taxon>
    </lineage>
</organism>
<protein>
    <submittedName>
        <fullName evidence="1">Uncharacterized protein</fullName>
    </submittedName>
</protein>
<dbReference type="Proteomes" id="UP000218263">
    <property type="component" value="Chromosome"/>
</dbReference>
<dbReference type="EMBL" id="AP017313">
    <property type="protein sequence ID" value="BAU52264.1"/>
    <property type="molecule type" value="Genomic_DNA"/>
</dbReference>
<name>A0A110B0C8_9SPHI</name>
<accession>A0A110B0C8</accession>
<reference evidence="1 2" key="1">
    <citation type="submission" date="2015-12" db="EMBL/GenBank/DDBJ databases">
        <title>Genome sequence of Mucilaginibacter gotjawali.</title>
        <authorList>
            <person name="Lee J.S."/>
            <person name="Lee K.C."/>
            <person name="Kim K.K."/>
            <person name="Lee B.W."/>
        </authorList>
    </citation>
    <scope>NUCLEOTIDE SEQUENCE [LARGE SCALE GENOMIC DNA]</scope>
    <source>
        <strain evidence="1 2">SA3-7</strain>
    </source>
</reference>